<evidence type="ECO:0000313" key="1">
    <source>
        <dbReference type="EMBL" id="RGI72983.1"/>
    </source>
</evidence>
<protein>
    <submittedName>
        <fullName evidence="1">Uncharacterized protein</fullName>
    </submittedName>
</protein>
<dbReference type="Proteomes" id="UP000263754">
    <property type="component" value="Unassembled WGS sequence"/>
</dbReference>
<comment type="caution">
    <text evidence="1">The sequence shown here is derived from an EMBL/GenBank/DDBJ whole genome shotgun (WGS) entry which is preliminary data.</text>
</comment>
<gene>
    <name evidence="1" type="ORF">DXD90_16480</name>
</gene>
<name>A0A374MPT7_BACUN</name>
<reference evidence="1 2" key="1">
    <citation type="submission" date="2018-08" db="EMBL/GenBank/DDBJ databases">
        <title>A genome reference for cultivated species of the human gut microbiota.</title>
        <authorList>
            <person name="Zou Y."/>
            <person name="Xue W."/>
            <person name="Luo G."/>
        </authorList>
    </citation>
    <scope>NUCLEOTIDE SEQUENCE [LARGE SCALE GENOMIC DNA]</scope>
    <source>
        <strain evidence="1 2">TM10-17</strain>
    </source>
</reference>
<organism evidence="1 2">
    <name type="scientific">Bacteroides uniformis</name>
    <dbReference type="NCBI Taxonomy" id="820"/>
    <lineage>
        <taxon>Bacteria</taxon>
        <taxon>Pseudomonadati</taxon>
        <taxon>Bacteroidota</taxon>
        <taxon>Bacteroidia</taxon>
        <taxon>Bacteroidales</taxon>
        <taxon>Bacteroidaceae</taxon>
        <taxon>Bacteroides</taxon>
    </lineage>
</organism>
<proteinExistence type="predicted"/>
<dbReference type="EMBL" id="QSOF01000027">
    <property type="protein sequence ID" value="RGI72983.1"/>
    <property type="molecule type" value="Genomic_DNA"/>
</dbReference>
<dbReference type="AlphaFoldDB" id="A0A374MPT7"/>
<accession>A0A374MPT7</accession>
<sequence length="88" mass="10350">MHTYESTSQFLKGLISLPTKIKLFLYGEKIVPPWWNDFSPKMEQYFLHGGTIYYQASFPLTIGRLNEKYGVCKEKVKTEVNKRGFFSF</sequence>
<evidence type="ECO:0000313" key="2">
    <source>
        <dbReference type="Proteomes" id="UP000263754"/>
    </source>
</evidence>